<organism evidence="2 3">
    <name type="scientific">Crenothrix polyspora</name>
    <dbReference type="NCBI Taxonomy" id="360316"/>
    <lineage>
        <taxon>Bacteria</taxon>
        <taxon>Pseudomonadati</taxon>
        <taxon>Pseudomonadota</taxon>
        <taxon>Gammaproteobacteria</taxon>
        <taxon>Methylococcales</taxon>
        <taxon>Crenotrichaceae</taxon>
        <taxon>Crenothrix</taxon>
    </lineage>
</organism>
<dbReference type="PANTHER" id="PTHR36558">
    <property type="entry name" value="GLR1098 PROTEIN"/>
    <property type="match status" value="1"/>
</dbReference>
<sequence>MNPELKILDSIPMTEEAYFQLEADSGIRHEYIDGQTYAMVGSALNHNRIAMNVAVGFSNHLRGTSCETFSADMKVQIGNDYVYPDVVVDCHATGNLLVSPVIIVEVLSKSTRKKDTTQKLIRYINLPSLQEYVLIEQDIVSVQVLRRTNAWQPEYYYLGDSVTFDAIGVTLTVDNIYDRVDNAEPNEFRQLQQGVVVKNSE</sequence>
<evidence type="ECO:0000313" key="2">
    <source>
        <dbReference type="EMBL" id="SJM89256.1"/>
    </source>
</evidence>
<evidence type="ECO:0000259" key="1">
    <source>
        <dbReference type="Pfam" id="PF05685"/>
    </source>
</evidence>
<dbReference type="RefSeq" id="WP_087145543.1">
    <property type="nucleotide sequence ID" value="NZ_FUKJ01000011.1"/>
</dbReference>
<dbReference type="SUPFAM" id="SSF52980">
    <property type="entry name" value="Restriction endonuclease-like"/>
    <property type="match status" value="1"/>
</dbReference>
<dbReference type="Gene3D" id="3.90.1570.10">
    <property type="entry name" value="tt1808, chain A"/>
    <property type="match status" value="1"/>
</dbReference>
<dbReference type="OrthoDB" id="26750at2"/>
<evidence type="ECO:0000313" key="3">
    <source>
        <dbReference type="Proteomes" id="UP000195442"/>
    </source>
</evidence>
<dbReference type="Proteomes" id="UP000195442">
    <property type="component" value="Unassembled WGS sequence"/>
</dbReference>
<dbReference type="InterPro" id="IPR012296">
    <property type="entry name" value="Nuclease_put_TT1808"/>
</dbReference>
<reference evidence="3" key="1">
    <citation type="submission" date="2017-02" db="EMBL/GenBank/DDBJ databases">
        <authorList>
            <person name="Daims H."/>
        </authorList>
    </citation>
    <scope>NUCLEOTIDE SEQUENCE [LARGE SCALE GENOMIC DNA]</scope>
</reference>
<dbReference type="InterPro" id="IPR011335">
    <property type="entry name" value="Restrct_endonuc-II-like"/>
</dbReference>
<gene>
    <name evidence="2" type="ORF">CRENPOLYSF2_1080011</name>
</gene>
<dbReference type="AlphaFoldDB" id="A0A1R4GZ36"/>
<dbReference type="InterPro" id="IPR008538">
    <property type="entry name" value="Uma2"/>
</dbReference>
<feature type="domain" description="Putative restriction endonuclease" evidence="1">
    <location>
        <begin position="16"/>
        <end position="172"/>
    </location>
</feature>
<dbReference type="Pfam" id="PF05685">
    <property type="entry name" value="Uma2"/>
    <property type="match status" value="1"/>
</dbReference>
<dbReference type="PANTHER" id="PTHR36558:SF1">
    <property type="entry name" value="RESTRICTION ENDONUCLEASE DOMAIN-CONTAINING PROTEIN-RELATED"/>
    <property type="match status" value="1"/>
</dbReference>
<accession>A0A1R4GZ36</accession>
<proteinExistence type="predicted"/>
<name>A0A1R4GZ36_9GAMM</name>
<keyword evidence="3" id="KW-1185">Reference proteome</keyword>
<dbReference type="EMBL" id="FUKJ01000011">
    <property type="protein sequence ID" value="SJM89256.1"/>
    <property type="molecule type" value="Genomic_DNA"/>
</dbReference>
<protein>
    <recommendedName>
        <fullName evidence="1">Putative restriction endonuclease domain-containing protein</fullName>
    </recommendedName>
</protein>
<dbReference type="CDD" id="cd06260">
    <property type="entry name" value="DUF820-like"/>
    <property type="match status" value="1"/>
</dbReference>